<dbReference type="SUPFAM" id="SSF101898">
    <property type="entry name" value="NHL repeat"/>
    <property type="match status" value="1"/>
</dbReference>
<keyword evidence="4" id="KW-1185">Reference proteome</keyword>
<dbReference type="Pfam" id="PF03022">
    <property type="entry name" value="MRJP"/>
    <property type="match status" value="1"/>
</dbReference>
<accession>A0A7Y9ITW3</accession>
<sequence>MLRYPFSRVQARRSPDVDVTSIGSSAGAAQLEVVATFEHQVTGITVTPDNRFFVNFPRWTEDAPVSVAELLPDGSLRPYPDEEWNSWRNARRDDMTPNDHWVCVQSVVADPHGDSLWVIDPGAPAQAQVVPDAPKLVKIDLASDQVVQNIAFDETIAPQGSYLNDIRLSPDRKTAYLTDSGAHGAIVVVDLETGTARRVLDGHPSTQIDTTVQVKSDGKPLLMTDGRGVVFSSDGIALSPDGGHLYWQAVKGKTIYRVPTPALLDPQASDDAVGQQVEKVVEHGPADGLHIDAQGRLYITAVEDNAVSILEDGEVRPWAQAPDFRWPDTLAEGPDGTMYVTDSRIPDMSWFDPDQPIALPTRLLKFRKPA</sequence>
<dbReference type="PANTHER" id="PTHR10009:SF18">
    <property type="entry name" value="PROTEIN YELLOW-LIKE PROTEIN"/>
    <property type="match status" value="1"/>
</dbReference>
<dbReference type="InterPro" id="IPR017996">
    <property type="entry name" value="MRJP/yellow-related"/>
</dbReference>
<proteinExistence type="predicted"/>
<evidence type="ECO:0000313" key="4">
    <source>
        <dbReference type="Proteomes" id="UP000542125"/>
    </source>
</evidence>
<organism evidence="3 4">
    <name type="scientific">Pigmentiphaga litoralis</name>
    <dbReference type="NCBI Taxonomy" id="516702"/>
    <lineage>
        <taxon>Bacteria</taxon>
        <taxon>Pseudomonadati</taxon>
        <taxon>Pseudomonadota</taxon>
        <taxon>Betaproteobacteria</taxon>
        <taxon>Burkholderiales</taxon>
        <taxon>Alcaligenaceae</taxon>
        <taxon>Pigmentiphaga</taxon>
    </lineage>
</organism>
<keyword evidence="2" id="KW-0964">Secreted</keyword>
<dbReference type="AlphaFoldDB" id="A0A7Y9ITW3"/>
<evidence type="ECO:0000256" key="2">
    <source>
        <dbReference type="ARBA" id="ARBA00022525"/>
    </source>
</evidence>
<dbReference type="InterPro" id="IPR011042">
    <property type="entry name" value="6-blade_b-propeller_TolB-like"/>
</dbReference>
<dbReference type="EMBL" id="JACBYR010000001">
    <property type="protein sequence ID" value="NYE82878.1"/>
    <property type="molecule type" value="Genomic_DNA"/>
</dbReference>
<comment type="subcellular location">
    <subcellularLocation>
        <location evidence="1">Secreted</location>
    </subcellularLocation>
</comment>
<dbReference type="RefSeq" id="WP_179586102.1">
    <property type="nucleotide sequence ID" value="NZ_JACBYR010000001.1"/>
</dbReference>
<reference evidence="3 4" key="1">
    <citation type="submission" date="2020-07" db="EMBL/GenBank/DDBJ databases">
        <title>Genomic Encyclopedia of Type Strains, Phase IV (KMG-V): Genome sequencing to study the core and pangenomes of soil and plant-associated prokaryotes.</title>
        <authorList>
            <person name="Whitman W."/>
        </authorList>
    </citation>
    <scope>NUCLEOTIDE SEQUENCE [LARGE SCALE GENOMIC DNA]</scope>
    <source>
        <strain evidence="3 4">SAS40</strain>
    </source>
</reference>
<gene>
    <name evidence="3" type="ORF">FHW18_002149</name>
</gene>
<evidence type="ECO:0000256" key="1">
    <source>
        <dbReference type="ARBA" id="ARBA00004613"/>
    </source>
</evidence>
<dbReference type="GO" id="GO:0005576">
    <property type="term" value="C:extracellular region"/>
    <property type="evidence" value="ECO:0007669"/>
    <property type="project" value="UniProtKB-SubCell"/>
</dbReference>
<dbReference type="Gene3D" id="2.120.10.30">
    <property type="entry name" value="TolB, C-terminal domain"/>
    <property type="match status" value="1"/>
</dbReference>
<comment type="caution">
    <text evidence="3">The sequence shown here is derived from an EMBL/GenBank/DDBJ whole genome shotgun (WGS) entry which is preliminary data.</text>
</comment>
<name>A0A7Y9ITW3_9BURK</name>
<protein>
    <submittedName>
        <fullName evidence="3">Sugar lactone lactonase YvrE</fullName>
    </submittedName>
</protein>
<dbReference type="PANTHER" id="PTHR10009">
    <property type="entry name" value="PROTEIN YELLOW-RELATED"/>
    <property type="match status" value="1"/>
</dbReference>
<dbReference type="Proteomes" id="UP000542125">
    <property type="component" value="Unassembled WGS sequence"/>
</dbReference>
<evidence type="ECO:0000313" key="3">
    <source>
        <dbReference type="EMBL" id="NYE82878.1"/>
    </source>
</evidence>